<gene>
    <name evidence="3" type="ORF">BBK82_46225</name>
</gene>
<dbReference type="AlphaFoldDB" id="A0A1B2HWZ6"/>
<evidence type="ECO:0000259" key="2">
    <source>
        <dbReference type="Pfam" id="PF24645"/>
    </source>
</evidence>
<dbReference type="InterPro" id="IPR056056">
    <property type="entry name" value="DUF7639"/>
</dbReference>
<dbReference type="InterPro" id="IPR056055">
    <property type="entry name" value="DUF7638"/>
</dbReference>
<feature type="domain" description="DUF7639" evidence="2">
    <location>
        <begin position="117"/>
        <end position="208"/>
    </location>
</feature>
<organism evidence="3 4">
    <name type="scientific">Lentzea guizhouensis</name>
    <dbReference type="NCBI Taxonomy" id="1586287"/>
    <lineage>
        <taxon>Bacteria</taxon>
        <taxon>Bacillati</taxon>
        <taxon>Actinomycetota</taxon>
        <taxon>Actinomycetes</taxon>
        <taxon>Pseudonocardiales</taxon>
        <taxon>Pseudonocardiaceae</taxon>
        <taxon>Lentzea</taxon>
    </lineage>
</organism>
<sequence>MTYASRMGERRTWRDVDGERVEGTWRHVFVSDGQAWCLVDLFVYADGMVDCWGLMTFDELTQRFASGRMTTSPPQGARGSADVLMEWTFDEPQSWLSTEGLLGELRDAIEELNGRPTSTQRCLAAVEVFRRNQTEDNRAVLRAAYQAIPEHLRIRALEDADTRDWPLAVLAAGPGNRFEFHGVERVVTEEMHAAELRYFDEREEWLNRSRRDERSPAR</sequence>
<proteinExistence type="predicted"/>
<dbReference type="Proteomes" id="UP000093053">
    <property type="component" value="Chromosome"/>
</dbReference>
<dbReference type="Pfam" id="PF24645">
    <property type="entry name" value="DUF7639"/>
    <property type="match status" value="1"/>
</dbReference>
<dbReference type="EMBL" id="CP016793">
    <property type="protein sequence ID" value="ANZ42241.1"/>
    <property type="molecule type" value="Genomic_DNA"/>
</dbReference>
<feature type="domain" description="DUF7638" evidence="1">
    <location>
        <begin position="11"/>
        <end position="116"/>
    </location>
</feature>
<accession>A0A1B2HWZ6</accession>
<evidence type="ECO:0000313" key="3">
    <source>
        <dbReference type="EMBL" id="ANZ42241.1"/>
    </source>
</evidence>
<keyword evidence="4" id="KW-1185">Reference proteome</keyword>
<name>A0A1B2HWZ6_9PSEU</name>
<dbReference type="Pfam" id="PF24644">
    <property type="entry name" value="DUF7638"/>
    <property type="match status" value="1"/>
</dbReference>
<evidence type="ECO:0000259" key="1">
    <source>
        <dbReference type="Pfam" id="PF24644"/>
    </source>
</evidence>
<evidence type="ECO:0000313" key="4">
    <source>
        <dbReference type="Proteomes" id="UP000093053"/>
    </source>
</evidence>
<dbReference type="STRING" id="1586287.BBK82_46225"/>
<reference evidence="3 4" key="1">
    <citation type="submission" date="2016-07" db="EMBL/GenBank/DDBJ databases">
        <title>Complete genome sequence of the Lentzea guizhouensis DHS C013.</title>
        <authorList>
            <person name="Cao C."/>
        </authorList>
    </citation>
    <scope>NUCLEOTIDE SEQUENCE [LARGE SCALE GENOMIC DNA]</scope>
    <source>
        <strain evidence="3 4">DHS C013</strain>
    </source>
</reference>
<protein>
    <submittedName>
        <fullName evidence="3">Uncharacterized protein</fullName>
    </submittedName>
</protein>
<dbReference type="KEGG" id="led:BBK82_46225"/>